<evidence type="ECO:0000313" key="2">
    <source>
        <dbReference type="Proteomes" id="UP001163223"/>
    </source>
</evidence>
<accession>A0ACD4NIX5</accession>
<sequence>MSAARDASPAAGRAAFPWDEAAGAAFGFLRWRPADFWAATPRELAMALAPFAREAAAPPSRAVLEALIRRFPDQSN</sequence>
<dbReference type="Proteomes" id="UP001163223">
    <property type="component" value="Chromosome"/>
</dbReference>
<proteinExistence type="predicted"/>
<name>A0ACD4NIX5_9HYPH</name>
<keyword evidence="2" id="KW-1185">Reference proteome</keyword>
<protein>
    <submittedName>
        <fullName evidence="1">Phage tail assembly chaperone</fullName>
    </submittedName>
</protein>
<reference evidence="1" key="1">
    <citation type="submission" date="2022-11" db="EMBL/GenBank/DDBJ databases">
        <title>beta-Carotene-producing bacterium, Jeongeuplla avenae sp. nov., alleviates the salt stress of Arabidopsis seedlings.</title>
        <authorList>
            <person name="Jiang L."/>
            <person name="Lee J."/>
        </authorList>
    </citation>
    <scope>NUCLEOTIDE SEQUENCE</scope>
    <source>
        <strain evidence="1">DY_R2A_6</strain>
    </source>
</reference>
<dbReference type="EMBL" id="CP113520">
    <property type="protein sequence ID" value="WAJ26696.1"/>
    <property type="molecule type" value="Genomic_DNA"/>
</dbReference>
<evidence type="ECO:0000313" key="1">
    <source>
        <dbReference type="EMBL" id="WAJ26696.1"/>
    </source>
</evidence>
<organism evidence="1 2">
    <name type="scientific">Antarcticirhabdus aurantiaca</name>
    <dbReference type="NCBI Taxonomy" id="2606717"/>
    <lineage>
        <taxon>Bacteria</taxon>
        <taxon>Pseudomonadati</taxon>
        <taxon>Pseudomonadota</taxon>
        <taxon>Alphaproteobacteria</taxon>
        <taxon>Hyphomicrobiales</taxon>
        <taxon>Aurantimonadaceae</taxon>
        <taxon>Antarcticirhabdus</taxon>
    </lineage>
</organism>
<gene>
    <name evidence="1" type="ORF">OXU80_17730</name>
</gene>